<evidence type="ECO:0000313" key="3">
    <source>
        <dbReference type="Proteomes" id="UP001501005"/>
    </source>
</evidence>
<protein>
    <submittedName>
        <fullName evidence="2">Uncharacterized protein</fullName>
    </submittedName>
</protein>
<name>A0ABN1NBS0_9ACTN</name>
<keyword evidence="1" id="KW-1133">Transmembrane helix</keyword>
<keyword evidence="3" id="KW-1185">Reference proteome</keyword>
<gene>
    <name evidence="2" type="ORF">GCM10009549_01400</name>
</gene>
<dbReference type="EMBL" id="BAAAHG010000001">
    <property type="protein sequence ID" value="GAA0900987.1"/>
    <property type="molecule type" value="Genomic_DNA"/>
</dbReference>
<evidence type="ECO:0000313" key="2">
    <source>
        <dbReference type="EMBL" id="GAA0900987.1"/>
    </source>
</evidence>
<proteinExistence type="predicted"/>
<reference evidence="2 3" key="1">
    <citation type="journal article" date="2019" name="Int. J. Syst. Evol. Microbiol.">
        <title>The Global Catalogue of Microorganisms (GCM) 10K type strain sequencing project: providing services to taxonomists for standard genome sequencing and annotation.</title>
        <authorList>
            <consortium name="The Broad Institute Genomics Platform"/>
            <consortium name="The Broad Institute Genome Sequencing Center for Infectious Disease"/>
            <person name="Wu L."/>
            <person name="Ma J."/>
        </authorList>
    </citation>
    <scope>NUCLEOTIDE SEQUENCE [LARGE SCALE GENOMIC DNA]</scope>
    <source>
        <strain evidence="2 3">JCM 10673</strain>
    </source>
</reference>
<comment type="caution">
    <text evidence="2">The sequence shown here is derived from an EMBL/GenBank/DDBJ whole genome shotgun (WGS) entry which is preliminary data.</text>
</comment>
<evidence type="ECO:0000256" key="1">
    <source>
        <dbReference type="SAM" id="Phobius"/>
    </source>
</evidence>
<sequence length="80" mass="8396">MSTGNLAAHASTPPPEPFWQGLLMVMLSAVPSTAASSATSPSLSALCGCLPFPFAPWVWVLVVVMVVLLLRPGEAGWRFA</sequence>
<keyword evidence="1" id="KW-0812">Transmembrane</keyword>
<accession>A0ABN1NBS0</accession>
<keyword evidence="1" id="KW-0472">Membrane</keyword>
<feature type="transmembrane region" description="Helical" evidence="1">
    <location>
        <begin position="50"/>
        <end position="70"/>
    </location>
</feature>
<dbReference type="RefSeq" id="WP_344045508.1">
    <property type="nucleotide sequence ID" value="NZ_BAAAHG010000001.1"/>
</dbReference>
<organism evidence="2 3">
    <name type="scientific">Streptomyces thermoalcalitolerans</name>
    <dbReference type="NCBI Taxonomy" id="65605"/>
    <lineage>
        <taxon>Bacteria</taxon>
        <taxon>Bacillati</taxon>
        <taxon>Actinomycetota</taxon>
        <taxon>Actinomycetes</taxon>
        <taxon>Kitasatosporales</taxon>
        <taxon>Streptomycetaceae</taxon>
        <taxon>Streptomyces</taxon>
    </lineage>
</organism>
<dbReference type="Proteomes" id="UP001501005">
    <property type="component" value="Unassembled WGS sequence"/>
</dbReference>